<evidence type="ECO:0000256" key="1">
    <source>
        <dbReference type="SAM" id="MobiDB-lite"/>
    </source>
</evidence>
<feature type="compositionally biased region" description="Low complexity" evidence="1">
    <location>
        <begin position="11"/>
        <end position="23"/>
    </location>
</feature>
<feature type="region of interest" description="Disordered" evidence="1">
    <location>
        <begin position="1"/>
        <end position="82"/>
    </location>
</feature>
<organism evidence="3 4">
    <name type="scientific">Streptomyces fildesensis</name>
    <dbReference type="NCBI Taxonomy" id="375757"/>
    <lineage>
        <taxon>Bacteria</taxon>
        <taxon>Bacillati</taxon>
        <taxon>Actinomycetota</taxon>
        <taxon>Actinomycetes</taxon>
        <taxon>Kitasatosporales</taxon>
        <taxon>Streptomycetaceae</taxon>
        <taxon>Streptomyces</taxon>
    </lineage>
</organism>
<dbReference type="Proteomes" id="UP001614394">
    <property type="component" value="Unassembled WGS sequence"/>
</dbReference>
<dbReference type="SUPFAM" id="SSF81995">
    <property type="entry name" value="beta-sandwich domain of Sec23/24"/>
    <property type="match status" value="1"/>
</dbReference>
<reference evidence="3 4" key="1">
    <citation type="submission" date="2024-10" db="EMBL/GenBank/DDBJ databases">
        <title>The Natural Products Discovery Center: Release of the First 8490 Sequenced Strains for Exploring Actinobacteria Biosynthetic Diversity.</title>
        <authorList>
            <person name="Kalkreuter E."/>
            <person name="Kautsar S.A."/>
            <person name="Yang D."/>
            <person name="Bader C.D."/>
            <person name="Teijaro C.N."/>
            <person name="Fluegel L."/>
            <person name="Davis C.M."/>
            <person name="Simpson J.R."/>
            <person name="Lauterbach L."/>
            <person name="Steele A.D."/>
            <person name="Gui C."/>
            <person name="Meng S."/>
            <person name="Li G."/>
            <person name="Viehrig K."/>
            <person name="Ye F."/>
            <person name="Su P."/>
            <person name="Kiefer A.F."/>
            <person name="Nichols A."/>
            <person name="Cepeda A.J."/>
            <person name="Yan W."/>
            <person name="Fan B."/>
            <person name="Jiang Y."/>
            <person name="Adhikari A."/>
            <person name="Zheng C.-J."/>
            <person name="Schuster L."/>
            <person name="Cowan T.M."/>
            <person name="Smanski M.J."/>
            <person name="Chevrette M.G."/>
            <person name="De Carvalho L.P.S."/>
            <person name="Shen B."/>
        </authorList>
    </citation>
    <scope>NUCLEOTIDE SEQUENCE [LARGE SCALE GENOMIC DNA]</scope>
    <source>
        <strain evidence="3 4">NPDC053399</strain>
    </source>
</reference>
<sequence length="266" mass="27737">MSYNQPPPGYGQPQQPQQPYGQPQPQPGYGGYPQQPQQPQQQGWPQQQGYPQQQPQQPQQGWNGQQPGQQPGYPPQPPRGKSKTVGVVIGVVVLAAIGGGVYFATSGGGSGSGGGYKIAFPEKIADGKYTKSSENIGTPETGKSDAGITDPTSVRGTYKSDKETVSLSGGEGNVTDPKAAVDKILSSGLSKSGSEATEQHPAGFDGAVMKCAGGGSSMPYCVWGDDSTVMISMYINIDLSGTSTPPSAADWANTTAKIRSEIRVKK</sequence>
<protein>
    <submittedName>
        <fullName evidence="3">Uncharacterized protein</fullName>
    </submittedName>
</protein>
<evidence type="ECO:0000313" key="4">
    <source>
        <dbReference type="Proteomes" id="UP001614394"/>
    </source>
</evidence>
<dbReference type="EMBL" id="JBITYG010000009">
    <property type="protein sequence ID" value="MFI9104284.1"/>
    <property type="molecule type" value="Genomic_DNA"/>
</dbReference>
<feature type="compositionally biased region" description="Low complexity" evidence="1">
    <location>
        <begin position="32"/>
        <end position="71"/>
    </location>
</feature>
<gene>
    <name evidence="3" type="ORF">ACIGXA_27580</name>
</gene>
<proteinExistence type="predicted"/>
<name>A0ABW8CCV9_9ACTN</name>
<feature type="region of interest" description="Disordered" evidence="1">
    <location>
        <begin position="130"/>
        <end position="152"/>
    </location>
</feature>
<keyword evidence="2" id="KW-0472">Membrane</keyword>
<keyword evidence="2" id="KW-1133">Transmembrane helix</keyword>
<evidence type="ECO:0000313" key="3">
    <source>
        <dbReference type="EMBL" id="MFI9104284.1"/>
    </source>
</evidence>
<accession>A0ABW8CCV9</accession>
<feature type="transmembrane region" description="Helical" evidence="2">
    <location>
        <begin position="85"/>
        <end position="104"/>
    </location>
</feature>
<feature type="compositionally biased region" description="Pro residues" evidence="1">
    <location>
        <begin position="1"/>
        <end position="10"/>
    </location>
</feature>
<evidence type="ECO:0000256" key="2">
    <source>
        <dbReference type="SAM" id="Phobius"/>
    </source>
</evidence>
<keyword evidence="4" id="KW-1185">Reference proteome</keyword>
<dbReference type="RefSeq" id="WP_399654389.1">
    <property type="nucleotide sequence ID" value="NZ_JBITYG010000009.1"/>
</dbReference>
<keyword evidence="2" id="KW-0812">Transmembrane</keyword>
<comment type="caution">
    <text evidence="3">The sequence shown here is derived from an EMBL/GenBank/DDBJ whole genome shotgun (WGS) entry which is preliminary data.</text>
</comment>